<accession>A0A1I4TVS0</accession>
<organism evidence="4 5">
    <name type="scientific">Nitrosomonas nitrosa</name>
    <dbReference type="NCBI Taxonomy" id="52442"/>
    <lineage>
        <taxon>Bacteria</taxon>
        <taxon>Pseudomonadati</taxon>
        <taxon>Pseudomonadota</taxon>
        <taxon>Betaproteobacteria</taxon>
        <taxon>Nitrosomonadales</taxon>
        <taxon>Nitrosomonadaceae</taxon>
        <taxon>Nitrosomonas</taxon>
    </lineage>
</organism>
<dbReference type="PANTHER" id="PTHR21043:SF0">
    <property type="entry name" value="MITOCHONDRIAL ASSEMBLY OF RIBOSOMAL LARGE SUBUNIT PROTEIN 1"/>
    <property type="match status" value="1"/>
</dbReference>
<dbReference type="PANTHER" id="PTHR21043">
    <property type="entry name" value="IOJAP SUPERFAMILY ORTHOLOG"/>
    <property type="match status" value="1"/>
</dbReference>
<dbReference type="EMBL" id="FOUF01000035">
    <property type="protein sequence ID" value="SFM80814.1"/>
    <property type="molecule type" value="Genomic_DNA"/>
</dbReference>
<comment type="function">
    <text evidence="2">Functions as a ribosomal silencing factor. Interacts with ribosomal protein uL14 (rplN), blocking formation of intersubunit bridge B8. Prevents association of the 30S and 50S ribosomal subunits and the formation of functional ribosomes, thus repressing translation.</text>
</comment>
<proteinExistence type="inferred from homology"/>
<dbReference type="GO" id="GO:0042256">
    <property type="term" value="P:cytosolic ribosome assembly"/>
    <property type="evidence" value="ECO:0007669"/>
    <property type="project" value="UniProtKB-UniRule"/>
</dbReference>
<dbReference type="Proteomes" id="UP000601736">
    <property type="component" value="Unassembled WGS sequence"/>
</dbReference>
<comment type="subcellular location">
    <subcellularLocation>
        <location evidence="2">Cytoplasm</location>
    </subcellularLocation>
</comment>
<dbReference type="NCBIfam" id="TIGR00090">
    <property type="entry name" value="rsfS_iojap_ybeB"/>
    <property type="match status" value="1"/>
</dbReference>
<reference evidence="4 5" key="1">
    <citation type="submission" date="2016-10" db="EMBL/GenBank/DDBJ databases">
        <authorList>
            <person name="de Groot N.N."/>
        </authorList>
    </citation>
    <scope>NUCLEOTIDE SEQUENCE [LARGE SCALE GENOMIC DNA]</scope>
    <source>
        <strain evidence="4 5">Nm146</strain>
    </source>
</reference>
<dbReference type="GO" id="GO:0005737">
    <property type="term" value="C:cytoplasm"/>
    <property type="evidence" value="ECO:0007669"/>
    <property type="project" value="UniProtKB-SubCell"/>
</dbReference>
<dbReference type="InterPro" id="IPR004394">
    <property type="entry name" value="Iojap/RsfS/C7orf30"/>
</dbReference>
<dbReference type="Gene3D" id="3.30.460.10">
    <property type="entry name" value="Beta Polymerase, domain 2"/>
    <property type="match status" value="1"/>
</dbReference>
<keyword evidence="2" id="KW-0963">Cytoplasm</keyword>
<dbReference type="HAMAP" id="MF_01477">
    <property type="entry name" value="Iojap_RsfS"/>
    <property type="match status" value="1"/>
</dbReference>
<dbReference type="EMBL" id="CAJNAP010000034">
    <property type="protein sequence ID" value="CAE6512451.1"/>
    <property type="molecule type" value="Genomic_DNA"/>
</dbReference>
<dbReference type="InterPro" id="IPR043519">
    <property type="entry name" value="NT_sf"/>
</dbReference>
<comment type="subunit">
    <text evidence="2">Interacts with ribosomal protein uL14 (rplN).</text>
</comment>
<evidence type="ECO:0000313" key="5">
    <source>
        <dbReference type="Proteomes" id="UP000199561"/>
    </source>
</evidence>
<dbReference type="Pfam" id="PF02410">
    <property type="entry name" value="RsfS"/>
    <property type="match status" value="1"/>
</dbReference>
<sequence>MKTDELLPIVTAALEDLKAQDILVLKAENITSLFDYMIIASANSTRQTKALANHIQEKVKAAGGKVYSIEGEQVGEWVLVDLGDIVVHIMQPVIREYYDLESLWVESSAIKEKNASI</sequence>
<reference evidence="3" key="2">
    <citation type="submission" date="2021-02" db="EMBL/GenBank/DDBJ databases">
        <authorList>
            <person name="Han P."/>
        </authorList>
    </citation>
    <scope>NUCLEOTIDE SEQUENCE</scope>
    <source>
        <strain evidence="3">Nitrosomonas nitrosa 18-3D</strain>
    </source>
</reference>
<protein>
    <recommendedName>
        <fullName evidence="2">Ribosomal silencing factor RsfS</fullName>
    </recommendedName>
</protein>
<name>A0A1I4TVS0_9PROT</name>
<gene>
    <name evidence="3" type="primary">ybeB</name>
    <name evidence="2" type="synonym">rsfS</name>
    <name evidence="3" type="ORF">NMYAN_40117</name>
    <name evidence="4" type="ORF">SAMN05421880_13519</name>
</gene>
<comment type="similarity">
    <text evidence="1 2">Belongs to the Iojap/RsfS family.</text>
</comment>
<keyword evidence="5" id="KW-1185">Reference proteome</keyword>
<evidence type="ECO:0000313" key="4">
    <source>
        <dbReference type="EMBL" id="SFM80814.1"/>
    </source>
</evidence>
<dbReference type="STRING" id="52442.SAMN05421880_13519"/>
<evidence type="ECO:0000313" key="3">
    <source>
        <dbReference type="EMBL" id="CAE6512451.1"/>
    </source>
</evidence>
<dbReference type="SUPFAM" id="SSF81301">
    <property type="entry name" value="Nucleotidyltransferase"/>
    <property type="match status" value="1"/>
</dbReference>
<dbReference type="GO" id="GO:0017148">
    <property type="term" value="P:negative regulation of translation"/>
    <property type="evidence" value="ECO:0007669"/>
    <property type="project" value="UniProtKB-UniRule"/>
</dbReference>
<dbReference type="RefSeq" id="WP_090671897.1">
    <property type="nucleotide sequence ID" value="NZ_CAJNAP010000034.1"/>
</dbReference>
<evidence type="ECO:0000256" key="1">
    <source>
        <dbReference type="ARBA" id="ARBA00010574"/>
    </source>
</evidence>
<evidence type="ECO:0000256" key="2">
    <source>
        <dbReference type="HAMAP-Rule" id="MF_01477"/>
    </source>
</evidence>
<keyword evidence="2" id="KW-0810">Translation regulation</keyword>
<dbReference type="GO" id="GO:0090071">
    <property type="term" value="P:negative regulation of ribosome biogenesis"/>
    <property type="evidence" value="ECO:0007669"/>
    <property type="project" value="UniProtKB-UniRule"/>
</dbReference>
<dbReference type="Proteomes" id="UP000199561">
    <property type="component" value="Unassembled WGS sequence"/>
</dbReference>
<dbReference type="GO" id="GO:0043023">
    <property type="term" value="F:ribosomal large subunit binding"/>
    <property type="evidence" value="ECO:0007669"/>
    <property type="project" value="TreeGrafter"/>
</dbReference>
<dbReference type="AlphaFoldDB" id="A0A1I4TVS0"/>
<keyword evidence="2" id="KW-0678">Repressor</keyword>